<dbReference type="Gene3D" id="3.10.450.50">
    <property type="match status" value="1"/>
</dbReference>
<dbReference type="InterPro" id="IPR037401">
    <property type="entry name" value="SnoaL-like"/>
</dbReference>
<keyword evidence="1" id="KW-0732">Signal</keyword>
<organism evidence="3 4">
    <name type="scientific">Thalassotalea insulae</name>
    <dbReference type="NCBI Taxonomy" id="2056778"/>
    <lineage>
        <taxon>Bacteria</taxon>
        <taxon>Pseudomonadati</taxon>
        <taxon>Pseudomonadota</taxon>
        <taxon>Gammaproteobacteria</taxon>
        <taxon>Alteromonadales</taxon>
        <taxon>Colwelliaceae</taxon>
        <taxon>Thalassotalea</taxon>
    </lineage>
</organism>
<dbReference type="RefSeq" id="WP_284244250.1">
    <property type="nucleotide sequence ID" value="NZ_BSST01000001.1"/>
</dbReference>
<feature type="signal peptide" evidence="1">
    <location>
        <begin position="1"/>
        <end position="19"/>
    </location>
</feature>
<dbReference type="InterPro" id="IPR032710">
    <property type="entry name" value="NTF2-like_dom_sf"/>
</dbReference>
<evidence type="ECO:0000256" key="1">
    <source>
        <dbReference type="SAM" id="SignalP"/>
    </source>
</evidence>
<keyword evidence="4" id="KW-1185">Reference proteome</keyword>
<accession>A0ABQ6GUM0</accession>
<proteinExistence type="predicted"/>
<protein>
    <recommendedName>
        <fullName evidence="2">SnoaL-like domain-containing protein</fullName>
    </recommendedName>
</protein>
<dbReference type="EMBL" id="BSST01000001">
    <property type="protein sequence ID" value="GLX78365.1"/>
    <property type="molecule type" value="Genomic_DNA"/>
</dbReference>
<evidence type="ECO:0000313" key="3">
    <source>
        <dbReference type="EMBL" id="GLX78365.1"/>
    </source>
</evidence>
<reference evidence="3 4" key="1">
    <citation type="submission" date="2023-03" db="EMBL/GenBank/DDBJ databases">
        <title>Draft genome sequence of Thalassotalea insulae KCTC 62186T.</title>
        <authorList>
            <person name="Sawabe T."/>
        </authorList>
    </citation>
    <scope>NUCLEOTIDE SEQUENCE [LARGE SCALE GENOMIC DNA]</scope>
    <source>
        <strain evidence="3 4">KCTC 62186</strain>
    </source>
</reference>
<feature type="domain" description="SnoaL-like" evidence="2">
    <location>
        <begin position="46"/>
        <end position="149"/>
    </location>
</feature>
<dbReference type="SUPFAM" id="SSF54427">
    <property type="entry name" value="NTF2-like"/>
    <property type="match status" value="1"/>
</dbReference>
<evidence type="ECO:0000259" key="2">
    <source>
        <dbReference type="Pfam" id="PF12680"/>
    </source>
</evidence>
<comment type="caution">
    <text evidence="3">The sequence shown here is derived from an EMBL/GenBank/DDBJ whole genome shotgun (WGS) entry which is preliminary data.</text>
</comment>
<name>A0ABQ6GUM0_9GAMM</name>
<gene>
    <name evidence="3" type="ORF">tinsulaeT_17050</name>
</gene>
<sequence>MKKFLTIALLLIVSNLAAAKEVKTDLNTLAQDYFTKMMATQAPNATAQDIENFLALMTDDVGSTHLPYVTDDSRQPDGKAQMRQGMSFYLGAHTEYSAKILNTFVFNDTAIAVRYRNSAKGIHPQNKQPINYTSTMMDVLEIENGKIAVIRKYHE</sequence>
<evidence type="ECO:0000313" key="4">
    <source>
        <dbReference type="Proteomes" id="UP001157186"/>
    </source>
</evidence>
<feature type="chain" id="PRO_5046499487" description="SnoaL-like domain-containing protein" evidence="1">
    <location>
        <begin position="20"/>
        <end position="155"/>
    </location>
</feature>
<dbReference type="Proteomes" id="UP001157186">
    <property type="component" value="Unassembled WGS sequence"/>
</dbReference>
<dbReference type="Pfam" id="PF12680">
    <property type="entry name" value="SnoaL_2"/>
    <property type="match status" value="1"/>
</dbReference>